<name>A0ABY2FXH4_9FLAO</name>
<evidence type="ECO:0008006" key="4">
    <source>
        <dbReference type="Google" id="ProtNLM"/>
    </source>
</evidence>
<evidence type="ECO:0000313" key="2">
    <source>
        <dbReference type="EMBL" id="TDX93379.1"/>
    </source>
</evidence>
<proteinExistence type="predicted"/>
<protein>
    <recommendedName>
        <fullName evidence="4">Lipoprotein</fullName>
    </recommendedName>
</protein>
<accession>A0ABY2FXH4</accession>
<reference evidence="2 3" key="1">
    <citation type="submission" date="2019-03" db="EMBL/GenBank/DDBJ databases">
        <title>Genomic Encyclopedia of Archaeal and Bacterial Type Strains, Phase II (KMG-II): from individual species to whole genera.</title>
        <authorList>
            <person name="Goeker M."/>
        </authorList>
    </citation>
    <scope>NUCLEOTIDE SEQUENCE [LARGE SCALE GENOMIC DNA]</scope>
    <source>
        <strain evidence="2 3">DSM 15235</strain>
    </source>
</reference>
<organism evidence="2 3">
    <name type="scientific">Chryseobacterium daecheongense</name>
    <dbReference type="NCBI Taxonomy" id="192389"/>
    <lineage>
        <taxon>Bacteria</taxon>
        <taxon>Pseudomonadati</taxon>
        <taxon>Bacteroidota</taxon>
        <taxon>Flavobacteriia</taxon>
        <taxon>Flavobacteriales</taxon>
        <taxon>Weeksellaceae</taxon>
        <taxon>Chryseobacterium group</taxon>
        <taxon>Chryseobacterium</taxon>
    </lineage>
</organism>
<feature type="signal peptide" evidence="1">
    <location>
        <begin position="1"/>
        <end position="22"/>
    </location>
</feature>
<dbReference type="PROSITE" id="PS51257">
    <property type="entry name" value="PROKAR_LIPOPROTEIN"/>
    <property type="match status" value="1"/>
</dbReference>
<feature type="chain" id="PRO_5046446094" description="Lipoprotein" evidence="1">
    <location>
        <begin position="23"/>
        <end position="96"/>
    </location>
</feature>
<dbReference type="EMBL" id="SOQW01000002">
    <property type="protein sequence ID" value="TDX93379.1"/>
    <property type="molecule type" value="Genomic_DNA"/>
</dbReference>
<gene>
    <name evidence="2" type="ORF">BCF50_2356</name>
</gene>
<sequence>MNNKIIYLFSILFILGSCTANTHDLKNCLHNTDAGFIQGLWHGIISPITFVVSLFENNITIYEVENNGNWYNLGFVLGCYFTFKGTNEGVKKVNNK</sequence>
<evidence type="ECO:0000313" key="3">
    <source>
        <dbReference type="Proteomes" id="UP000295709"/>
    </source>
</evidence>
<keyword evidence="1" id="KW-0732">Signal</keyword>
<dbReference type="Proteomes" id="UP000295709">
    <property type="component" value="Unassembled WGS sequence"/>
</dbReference>
<dbReference type="RefSeq" id="WP_228428575.1">
    <property type="nucleotide sequence ID" value="NZ_RJTX01000002.1"/>
</dbReference>
<comment type="caution">
    <text evidence="2">The sequence shown here is derived from an EMBL/GenBank/DDBJ whole genome shotgun (WGS) entry which is preliminary data.</text>
</comment>
<evidence type="ECO:0000256" key="1">
    <source>
        <dbReference type="SAM" id="SignalP"/>
    </source>
</evidence>
<keyword evidence="3" id="KW-1185">Reference proteome</keyword>